<proteinExistence type="predicted"/>
<evidence type="ECO:0000313" key="5">
    <source>
        <dbReference type="Proteomes" id="UP000280307"/>
    </source>
</evidence>
<organism evidence="4 5">
    <name type="scientific">Candidatus Viridilinea halotolerans</name>
    <dbReference type="NCBI Taxonomy" id="2491704"/>
    <lineage>
        <taxon>Bacteria</taxon>
        <taxon>Bacillati</taxon>
        <taxon>Chloroflexota</taxon>
        <taxon>Chloroflexia</taxon>
        <taxon>Chloroflexales</taxon>
        <taxon>Chloroflexineae</taxon>
        <taxon>Oscillochloridaceae</taxon>
        <taxon>Candidatus Viridilinea</taxon>
    </lineage>
</organism>
<dbReference type="EMBL" id="RSAS01000321">
    <property type="protein sequence ID" value="RRR73722.1"/>
    <property type="molecule type" value="Genomic_DNA"/>
</dbReference>
<dbReference type="AlphaFoldDB" id="A0A426U2E9"/>
<gene>
    <name evidence="4" type="ORF">EI684_08420</name>
</gene>
<dbReference type="Pfam" id="PF03787">
    <property type="entry name" value="RAMPs"/>
    <property type="match status" value="1"/>
</dbReference>
<feature type="compositionally biased region" description="Low complexity" evidence="2">
    <location>
        <begin position="74"/>
        <end position="88"/>
    </location>
</feature>
<name>A0A426U2E9_9CHLR</name>
<accession>A0A426U2E9</accession>
<protein>
    <submittedName>
        <fullName evidence="4">TIGR03986 family CRISPR-associated RAMP protein</fullName>
    </submittedName>
</protein>
<dbReference type="CDD" id="cd09726">
    <property type="entry name" value="RAMP_I_III"/>
    <property type="match status" value="1"/>
</dbReference>
<dbReference type="InterPro" id="IPR023825">
    <property type="entry name" value="CRISPR-assoc_RAMP_BGP1436"/>
</dbReference>
<dbReference type="GO" id="GO:0051607">
    <property type="term" value="P:defense response to virus"/>
    <property type="evidence" value="ECO:0007669"/>
    <property type="project" value="UniProtKB-KW"/>
</dbReference>
<evidence type="ECO:0000313" key="4">
    <source>
        <dbReference type="EMBL" id="RRR73722.1"/>
    </source>
</evidence>
<dbReference type="NCBIfam" id="TIGR03986">
    <property type="entry name" value="TIGR03986 family CRISPR-associated RAMP protein"/>
    <property type="match status" value="1"/>
</dbReference>
<comment type="caution">
    <text evidence="4">The sequence shown here is derived from an EMBL/GenBank/DDBJ whole genome shotgun (WGS) entry which is preliminary data.</text>
</comment>
<evidence type="ECO:0000256" key="2">
    <source>
        <dbReference type="SAM" id="MobiDB-lite"/>
    </source>
</evidence>
<sequence>MSELYGEITFSNASTRSGSIKASDGKIYNFSHDEIVTTPLPPVLRDERVRFRLEAGVPRAIEIIVAPAQTRAASAAAAPQAPRSTPRPAHGPSSAAQGPYRFLNPYNFVRLFEKARLAHHALGDAEPPPHDRYIGLSGVIQCELTATTPLFISDSHDVDVTKGEKGHQTFQFFRDPEGQPAIPGTSLRGVIRSVFEAATNSCLVNFNGEERLIYRLTPDEARKLVPARVVEAKGEWKLAILEGSVSIEVFNPAEQEPPMQYAAWLRRYRPIRDNHTAAKQPSSDYARRTMMTDKQLAGLEHRSACEAIVRKVRHPDPKKNLEFWNVVQIAPPGKLPARPGRDERKISGYLCITNQNIENKHDERVFFTERSQPITIDLEESIMDRYRELVKDYQERHEDDVKKAGSHAERPHGKRAGFSRFVLNKEEATLRDGDLVYAMLERDGESYCVRYIVPVSVPRVTYDKRIGDLLPNEQKRCTNYESLCPACRTFGWVWEGEGEGEDEGKGKGEQRERNERTAYAGRVQIGHATLVHSAGTFDATLAILSTPKPTTTRFYLAPLRGKPKAGLDDKDYNYDTPGMRLRGRKFYRHHGQQLRAQEYQSPKGNKSDQNRTICGAQQSGSRFSFAVRFENLAPLELGALLWTLELDGWHHRIGYGKPLGFGSAQIAVRSLHILDPDQRYRDLLASGLRDALGQKDHWITLFKAELARIYGQPFAQLPPIRDLQALLNEPPLPVHYPRSAQHPVADGRNYEWFVGNKRNARQRLALRLSDEDSEGLPIIDRFGQTQ</sequence>
<dbReference type="Proteomes" id="UP000280307">
    <property type="component" value="Unassembled WGS sequence"/>
</dbReference>
<evidence type="ECO:0000256" key="1">
    <source>
        <dbReference type="ARBA" id="ARBA00023118"/>
    </source>
</evidence>
<feature type="region of interest" description="Disordered" evidence="2">
    <location>
        <begin position="74"/>
        <end position="98"/>
    </location>
</feature>
<keyword evidence="1" id="KW-0051">Antiviral defense</keyword>
<evidence type="ECO:0000259" key="3">
    <source>
        <dbReference type="Pfam" id="PF03787"/>
    </source>
</evidence>
<feature type="domain" description="CRISPR type III-associated protein" evidence="3">
    <location>
        <begin position="143"/>
        <end position="204"/>
    </location>
</feature>
<reference evidence="4 5" key="1">
    <citation type="submission" date="2018-12" db="EMBL/GenBank/DDBJ databases">
        <title>Genome Sequence of Candidatus Viridilinea halotolerans isolated from saline sulfide-rich spring.</title>
        <authorList>
            <person name="Grouzdev D.S."/>
            <person name="Burganskaya E.I."/>
            <person name="Krutkina M.S."/>
            <person name="Sukhacheva M.V."/>
            <person name="Gorlenko V.M."/>
        </authorList>
    </citation>
    <scope>NUCLEOTIDE SEQUENCE [LARGE SCALE GENOMIC DNA]</scope>
    <source>
        <strain evidence="4">Chok-6</strain>
    </source>
</reference>
<dbReference type="InterPro" id="IPR005537">
    <property type="entry name" value="RAMP_III_fam"/>
</dbReference>